<dbReference type="AlphaFoldDB" id="A0A5A9X4S3"/>
<comment type="caution">
    <text evidence="1">The sequence shown here is derived from an EMBL/GenBank/DDBJ whole genome shotgun (WGS) entry which is preliminary data.</text>
</comment>
<dbReference type="EMBL" id="SRSD01000012">
    <property type="protein sequence ID" value="KAA0888067.1"/>
    <property type="molecule type" value="Genomic_DNA"/>
</dbReference>
<accession>A0A5A9X4S3</accession>
<proteinExistence type="predicted"/>
<evidence type="ECO:0000313" key="1">
    <source>
        <dbReference type="EMBL" id="KAA0888067.1"/>
    </source>
</evidence>
<dbReference type="Proteomes" id="UP000324298">
    <property type="component" value="Unassembled WGS sequence"/>
</dbReference>
<name>A0A5A9X4S3_9BACT</name>
<protein>
    <submittedName>
        <fullName evidence="1">Uncharacterized protein</fullName>
    </submittedName>
</protein>
<gene>
    <name evidence="1" type="ORF">ET418_16845</name>
</gene>
<organism evidence="1 2">
    <name type="scientific">Oryzomonas rubra</name>
    <dbReference type="NCBI Taxonomy" id="2509454"/>
    <lineage>
        <taxon>Bacteria</taxon>
        <taxon>Pseudomonadati</taxon>
        <taxon>Thermodesulfobacteriota</taxon>
        <taxon>Desulfuromonadia</taxon>
        <taxon>Geobacterales</taxon>
        <taxon>Geobacteraceae</taxon>
        <taxon>Oryzomonas</taxon>
    </lineage>
</organism>
<sequence>MQTALIWRYTRKQAVADGVLIDITEKYGDICQKFYSDIPITCSAEVYNNLLQTVDAVGDTTIEEQIHQLLWFSNNPDSSEFSNNGEFEIARFLARNLVGQPELLATAYYNTDEDRDEIMITMPAEVLGDADDDGSYLMPKAEN</sequence>
<dbReference type="RefSeq" id="WP_149309614.1">
    <property type="nucleotide sequence ID" value="NZ_SRSD01000012.1"/>
</dbReference>
<dbReference type="OrthoDB" id="4556966at2"/>
<reference evidence="1 2" key="1">
    <citation type="submission" date="2019-04" db="EMBL/GenBank/DDBJ databases">
        <title>Geobacter ruber sp. nov., ferric-reducing bacteria isolated from paddy soil.</title>
        <authorList>
            <person name="Xu Z."/>
            <person name="Masuda Y."/>
            <person name="Itoh H."/>
            <person name="Senoo K."/>
        </authorList>
    </citation>
    <scope>NUCLEOTIDE SEQUENCE [LARGE SCALE GENOMIC DNA]</scope>
    <source>
        <strain evidence="1 2">Red88</strain>
    </source>
</reference>
<evidence type="ECO:0000313" key="2">
    <source>
        <dbReference type="Proteomes" id="UP000324298"/>
    </source>
</evidence>
<keyword evidence="2" id="KW-1185">Reference proteome</keyword>